<dbReference type="Pfam" id="PF01855">
    <property type="entry name" value="POR_N"/>
    <property type="match status" value="1"/>
</dbReference>
<name>A0AAU8GA25_9CHLR</name>
<dbReference type="Gene3D" id="3.40.50.970">
    <property type="match status" value="1"/>
</dbReference>
<dbReference type="InterPro" id="IPR009014">
    <property type="entry name" value="Transketo_C/PFOR_II"/>
</dbReference>
<comment type="similarity">
    <text evidence="1">Belongs to the pyruvate:ferredoxin/flavodoxin oxidoreductase family.</text>
</comment>
<dbReference type="FunFam" id="3.40.50.920:FF:000010">
    <property type="entry name" value="Pyruvate ferredoxin oxidoreductase, alpha subunit"/>
    <property type="match status" value="1"/>
</dbReference>
<dbReference type="Pfam" id="PF17147">
    <property type="entry name" value="PFOR_II"/>
    <property type="match status" value="1"/>
</dbReference>
<protein>
    <submittedName>
        <fullName evidence="5">Transketolase C-terminal domain-containing protein</fullName>
    </submittedName>
</protein>
<dbReference type="GO" id="GO:0016903">
    <property type="term" value="F:oxidoreductase activity, acting on the aldehyde or oxo group of donors"/>
    <property type="evidence" value="ECO:0007669"/>
    <property type="project" value="UniProtKB-ARBA"/>
</dbReference>
<dbReference type="GO" id="GO:0019752">
    <property type="term" value="P:carboxylic acid metabolic process"/>
    <property type="evidence" value="ECO:0007669"/>
    <property type="project" value="UniProtKB-ARBA"/>
</dbReference>
<dbReference type="SUPFAM" id="SSF52518">
    <property type="entry name" value="Thiamin diphosphate-binding fold (THDP-binding)"/>
    <property type="match status" value="1"/>
</dbReference>
<dbReference type="RefSeq" id="WP_353713901.1">
    <property type="nucleotide sequence ID" value="NZ_CP159307.1"/>
</dbReference>
<accession>A0AAU8GA25</accession>
<gene>
    <name evidence="5" type="ORF">ABV300_05515</name>
</gene>
<feature type="domain" description="Pyruvate flavodoxin/ferredoxin oxidoreductase pyrimidine binding" evidence="3">
    <location>
        <begin position="17"/>
        <end position="233"/>
    </location>
</feature>
<evidence type="ECO:0000259" key="3">
    <source>
        <dbReference type="Pfam" id="PF01855"/>
    </source>
</evidence>
<dbReference type="SUPFAM" id="SSF52922">
    <property type="entry name" value="TK C-terminal domain-like"/>
    <property type="match status" value="1"/>
</dbReference>
<keyword evidence="2" id="KW-0560">Oxidoreductase</keyword>
<dbReference type="Gene3D" id="3.40.50.920">
    <property type="match status" value="1"/>
</dbReference>
<evidence type="ECO:0000256" key="1">
    <source>
        <dbReference type="ARBA" id="ARBA00009032"/>
    </source>
</evidence>
<dbReference type="AlphaFoldDB" id="A0AAU8GA25"/>
<dbReference type="PANTHER" id="PTHR32154">
    <property type="entry name" value="PYRUVATE-FLAVODOXIN OXIDOREDUCTASE-RELATED"/>
    <property type="match status" value="1"/>
</dbReference>
<dbReference type="InterPro" id="IPR029061">
    <property type="entry name" value="THDP-binding"/>
</dbReference>
<sequence length="392" mass="42613">MIGKRHGIEVSIALADAVKLCDADVIAAYPITPQTHIVEHLAELVAEGELDAEYIPVESEHSALSACLGSAAAGARTFTATAGQGLELMHEVLYVASGMRLPIVMAVANRALSAPLSVWGDHSDAMAVRDTGWIQIFTENGQEVVDQIICAFKIAEHHKVLLPVMIHLDGFNLSHVIEPIEMPDKQGVCDFAPHRRSPLTLHPSRPVAMGDFAPPVIFTEAKWAQEQAMLVVKPTIVEIWEQFAEKFGRTYKPVECYKCDGAKNLLFTMGSFSETAMTAVDKLRQAGVDIGLVRLRLWRPFPFEEFCAAVKDAETLLVLDRCISSGGPGGPVASELKSALYKLDKKPKVVSFVGGLGGRDITVAGFEKIIVDGLELAETGQERIFEIVGVRE</sequence>
<feature type="domain" description="Pyruvate:ferredoxin oxidoreductase core" evidence="4">
    <location>
        <begin position="262"/>
        <end position="363"/>
    </location>
</feature>
<dbReference type="InterPro" id="IPR002880">
    <property type="entry name" value="Pyrv_Fd/Flavodoxin_OxRdtase_N"/>
</dbReference>
<proteinExistence type="inferred from homology"/>
<dbReference type="PANTHER" id="PTHR32154:SF0">
    <property type="entry name" value="PYRUVATE-FLAVODOXIN OXIDOREDUCTASE-RELATED"/>
    <property type="match status" value="1"/>
</dbReference>
<evidence type="ECO:0000313" key="5">
    <source>
        <dbReference type="EMBL" id="XCH32628.1"/>
    </source>
</evidence>
<dbReference type="EMBL" id="CP159307">
    <property type="protein sequence ID" value="XCH32628.1"/>
    <property type="molecule type" value="Genomic_DNA"/>
</dbReference>
<dbReference type="InterPro" id="IPR033412">
    <property type="entry name" value="PFOR_II"/>
</dbReference>
<dbReference type="InterPro" id="IPR050722">
    <property type="entry name" value="Pyruvate:ferred/Flavod_OxRd"/>
</dbReference>
<dbReference type="GO" id="GO:0006979">
    <property type="term" value="P:response to oxidative stress"/>
    <property type="evidence" value="ECO:0007669"/>
    <property type="project" value="TreeGrafter"/>
</dbReference>
<organism evidence="5">
    <name type="scientific">Dehalogenimonas sp. 4OHTPN</name>
    <dbReference type="NCBI Taxonomy" id="3166643"/>
    <lineage>
        <taxon>Bacteria</taxon>
        <taxon>Bacillati</taxon>
        <taxon>Chloroflexota</taxon>
        <taxon>Dehalococcoidia</taxon>
        <taxon>Dehalococcoidales</taxon>
        <taxon>Dehalococcoidaceae</taxon>
        <taxon>Dehalogenimonas</taxon>
    </lineage>
</organism>
<reference evidence="5" key="1">
    <citation type="submission" date="2024-06" db="EMBL/GenBank/DDBJ databases">
        <title>A Novel Isolate, Dehalogenimonas sp. Strain 4OHTPN, Dechlorinates Aromatic 4 Hydroxy chlorothalonil by a Novel Reductive Dehalogenase.</title>
        <authorList>
            <person name="Liu G."/>
        </authorList>
    </citation>
    <scope>NUCLEOTIDE SEQUENCE</scope>
    <source>
        <strain evidence="5">4OHTPN</strain>
    </source>
</reference>
<dbReference type="CDD" id="cd07034">
    <property type="entry name" value="TPP_PYR_PFOR_IOR-alpha_like"/>
    <property type="match status" value="1"/>
</dbReference>
<evidence type="ECO:0000259" key="4">
    <source>
        <dbReference type="Pfam" id="PF17147"/>
    </source>
</evidence>
<evidence type="ECO:0000256" key="2">
    <source>
        <dbReference type="ARBA" id="ARBA00023002"/>
    </source>
</evidence>
<dbReference type="FunFam" id="3.40.50.970:FF:000012">
    <property type="entry name" value="Pyruvate:ferredoxin (Flavodoxin) oxidoreductase"/>
    <property type="match status" value="1"/>
</dbReference>